<proteinExistence type="predicted"/>
<keyword evidence="2" id="KW-1185">Reference proteome</keyword>
<comment type="caution">
    <text evidence="1">The sequence shown here is derived from an EMBL/GenBank/DDBJ whole genome shotgun (WGS) entry which is preliminary data.</text>
</comment>
<protein>
    <submittedName>
        <fullName evidence="1">Uncharacterized protein</fullName>
    </submittedName>
</protein>
<reference evidence="1" key="1">
    <citation type="submission" date="2023-03" db="EMBL/GenBank/DDBJ databases">
        <title>Massive genome expansion in bonnet fungi (Mycena s.s.) driven by repeated elements and novel gene families across ecological guilds.</title>
        <authorList>
            <consortium name="Lawrence Berkeley National Laboratory"/>
            <person name="Harder C.B."/>
            <person name="Miyauchi S."/>
            <person name="Viragh M."/>
            <person name="Kuo A."/>
            <person name="Thoen E."/>
            <person name="Andreopoulos B."/>
            <person name="Lu D."/>
            <person name="Skrede I."/>
            <person name="Drula E."/>
            <person name="Henrissat B."/>
            <person name="Morin E."/>
            <person name="Kohler A."/>
            <person name="Barry K."/>
            <person name="LaButti K."/>
            <person name="Morin E."/>
            <person name="Salamov A."/>
            <person name="Lipzen A."/>
            <person name="Mereny Z."/>
            <person name="Hegedus B."/>
            <person name="Baldrian P."/>
            <person name="Stursova M."/>
            <person name="Weitz H."/>
            <person name="Taylor A."/>
            <person name="Grigoriev I.V."/>
            <person name="Nagy L.G."/>
            <person name="Martin F."/>
            <person name="Kauserud H."/>
        </authorList>
    </citation>
    <scope>NUCLEOTIDE SEQUENCE</scope>
    <source>
        <strain evidence="1">CBHHK200</strain>
    </source>
</reference>
<evidence type="ECO:0000313" key="2">
    <source>
        <dbReference type="Proteomes" id="UP001218188"/>
    </source>
</evidence>
<accession>A0AAD6S8H2</accession>
<dbReference type="AlphaFoldDB" id="A0AAD6S8H2"/>
<dbReference type="EMBL" id="JARJCM010000193">
    <property type="protein sequence ID" value="KAJ7023164.1"/>
    <property type="molecule type" value="Genomic_DNA"/>
</dbReference>
<sequence>MLSTPAVKRACLVEYNDRLAHWLSALHSILPLDLAPRTFTDAKTLTRRVAMLEQVFEYILNLTNQLNARVNPQADQLPIPPSVFEVYTARKEQQTHIIARLKNILNVANIPNFTTAETFEAAEAHGRILDLKSALENARDPAVELPQPRATRLPKKLGVRRTERVRRTARGAVRVAELLPTQPLGGDSDAYSTIESSAALTDTAADTDGVVRRTTAGQQVRGTPPRASTVPGIQPLLPRRLPQTQEPVARRDFCAGQHDDAAIATLPAPTAQARPVLPSIKYVWRSAAMGEIDRLAVDIRNFEIEHNLGHHEHGEGFRL</sequence>
<name>A0AAD6S8H2_9AGAR</name>
<evidence type="ECO:0000313" key="1">
    <source>
        <dbReference type="EMBL" id="KAJ7023164.1"/>
    </source>
</evidence>
<gene>
    <name evidence="1" type="ORF">C8F04DRAFT_1193726</name>
</gene>
<organism evidence="1 2">
    <name type="scientific">Mycena alexandri</name>
    <dbReference type="NCBI Taxonomy" id="1745969"/>
    <lineage>
        <taxon>Eukaryota</taxon>
        <taxon>Fungi</taxon>
        <taxon>Dikarya</taxon>
        <taxon>Basidiomycota</taxon>
        <taxon>Agaricomycotina</taxon>
        <taxon>Agaricomycetes</taxon>
        <taxon>Agaricomycetidae</taxon>
        <taxon>Agaricales</taxon>
        <taxon>Marasmiineae</taxon>
        <taxon>Mycenaceae</taxon>
        <taxon>Mycena</taxon>
    </lineage>
</organism>
<dbReference type="Proteomes" id="UP001218188">
    <property type="component" value="Unassembled WGS sequence"/>
</dbReference>